<dbReference type="Gene3D" id="1.20.1250.90">
    <property type="entry name" value="Thymic stromal lymphopoietin"/>
    <property type="match status" value="1"/>
</dbReference>
<name>A0ABV0RJC1_9TELE</name>
<gene>
    <name evidence="2" type="ORF">XENOCAPTIV_016851</name>
</gene>
<accession>A0ABV0RJC1</accession>
<keyword evidence="3" id="KW-1185">Reference proteome</keyword>
<evidence type="ECO:0000256" key="1">
    <source>
        <dbReference type="SAM" id="SignalP"/>
    </source>
</evidence>
<evidence type="ECO:0000313" key="3">
    <source>
        <dbReference type="Proteomes" id="UP001434883"/>
    </source>
</evidence>
<reference evidence="2 3" key="1">
    <citation type="submission" date="2021-06" db="EMBL/GenBank/DDBJ databases">
        <authorList>
            <person name="Palmer J.M."/>
        </authorList>
    </citation>
    <scope>NUCLEOTIDE SEQUENCE [LARGE SCALE GENOMIC DNA]</scope>
    <source>
        <strain evidence="2 3">XC_2019</strain>
        <tissue evidence="2">Muscle</tissue>
    </source>
</reference>
<dbReference type="Proteomes" id="UP001434883">
    <property type="component" value="Unassembled WGS sequence"/>
</dbReference>
<dbReference type="InterPro" id="IPR038329">
    <property type="entry name" value="TSLP_sf"/>
</dbReference>
<sequence>MCLTGSLLRSVLVLLVLANCCGKRRCDYKEILDSYRQVIFVELQNLNLTGSATTFKERDPCPSGRARRILVSIYGMTQQILCQRSGKQTDLVKPVESMELLISHKCSPNYMAKKTSCSAVRKIQGKKRKRLRLIRVIKLLITCWEKLHSAVSY</sequence>
<comment type="caution">
    <text evidence="2">The sequence shown here is derived from an EMBL/GenBank/DDBJ whole genome shotgun (WGS) entry which is preliminary data.</text>
</comment>
<evidence type="ECO:0008006" key="4">
    <source>
        <dbReference type="Google" id="ProtNLM"/>
    </source>
</evidence>
<evidence type="ECO:0000313" key="2">
    <source>
        <dbReference type="EMBL" id="MEQ2207683.1"/>
    </source>
</evidence>
<feature type="signal peptide" evidence="1">
    <location>
        <begin position="1"/>
        <end position="18"/>
    </location>
</feature>
<feature type="chain" id="PRO_5045177805" description="Interleukin-7" evidence="1">
    <location>
        <begin position="19"/>
        <end position="153"/>
    </location>
</feature>
<protein>
    <recommendedName>
        <fullName evidence="4">Interleukin-7</fullName>
    </recommendedName>
</protein>
<proteinExistence type="predicted"/>
<keyword evidence="1" id="KW-0732">Signal</keyword>
<dbReference type="EMBL" id="JAHRIN010045511">
    <property type="protein sequence ID" value="MEQ2207683.1"/>
    <property type="molecule type" value="Genomic_DNA"/>
</dbReference>
<organism evidence="2 3">
    <name type="scientific">Xenoophorus captivus</name>
    <dbReference type="NCBI Taxonomy" id="1517983"/>
    <lineage>
        <taxon>Eukaryota</taxon>
        <taxon>Metazoa</taxon>
        <taxon>Chordata</taxon>
        <taxon>Craniata</taxon>
        <taxon>Vertebrata</taxon>
        <taxon>Euteleostomi</taxon>
        <taxon>Actinopterygii</taxon>
        <taxon>Neopterygii</taxon>
        <taxon>Teleostei</taxon>
        <taxon>Neoteleostei</taxon>
        <taxon>Acanthomorphata</taxon>
        <taxon>Ovalentaria</taxon>
        <taxon>Atherinomorphae</taxon>
        <taxon>Cyprinodontiformes</taxon>
        <taxon>Goodeidae</taxon>
        <taxon>Xenoophorus</taxon>
    </lineage>
</organism>